<keyword evidence="3" id="KW-0998">Cell outer membrane</keyword>
<dbReference type="CDD" id="cd07185">
    <property type="entry name" value="OmpA_C-like"/>
    <property type="match status" value="1"/>
</dbReference>
<evidence type="ECO:0000256" key="4">
    <source>
        <dbReference type="PROSITE-ProRule" id="PRU00473"/>
    </source>
</evidence>
<evidence type="ECO:0000313" key="8">
    <source>
        <dbReference type="Proteomes" id="UP000321638"/>
    </source>
</evidence>
<keyword evidence="8" id="KW-1185">Reference proteome</keyword>
<dbReference type="InterPro" id="IPR006665">
    <property type="entry name" value="OmpA-like"/>
</dbReference>
<dbReference type="OrthoDB" id="9814546at2"/>
<evidence type="ECO:0000256" key="5">
    <source>
        <dbReference type="SAM" id="MobiDB-lite"/>
    </source>
</evidence>
<feature type="domain" description="OmpA-like" evidence="6">
    <location>
        <begin position="130"/>
        <end position="245"/>
    </location>
</feature>
<sequence>MSPSLFPWRGTMLQQAKLAGALVVSAVIGSIAFMPSVQAQVVDGTGGKVSRCDMFRALGRNLPPECGGTGRPGGDTTRGRVVIGTPDAGGKPATAPAAAGTAPSAAPPPAGSSTAAGTPPPAATAPAATQPQAPKGIGLAVPFAIDSDQLTPEARRIVDQLAEVFKLNPSDRFLIEGHTDTTGGEAYNRSLSERRAQAVINYLVSQHGLSRDRFEGRGLGSSKLLLPNDPTNGRNRRVQVLNIGS</sequence>
<feature type="region of interest" description="Disordered" evidence="5">
    <location>
        <begin position="62"/>
        <end position="133"/>
    </location>
</feature>
<feature type="compositionally biased region" description="Low complexity" evidence="5">
    <location>
        <begin position="124"/>
        <end position="133"/>
    </location>
</feature>
<dbReference type="AlphaFoldDB" id="A0A5C8PQV8"/>
<dbReference type="PRINTS" id="PR01021">
    <property type="entry name" value="OMPADOMAIN"/>
</dbReference>
<name>A0A5C8PQV8_9HYPH</name>
<comment type="caution">
    <text evidence="7">The sequence shown here is derived from an EMBL/GenBank/DDBJ whole genome shotgun (WGS) entry which is preliminary data.</text>
</comment>
<dbReference type="InterPro" id="IPR036737">
    <property type="entry name" value="OmpA-like_sf"/>
</dbReference>
<evidence type="ECO:0000313" key="7">
    <source>
        <dbReference type="EMBL" id="TXL77150.1"/>
    </source>
</evidence>
<evidence type="ECO:0000256" key="3">
    <source>
        <dbReference type="ARBA" id="ARBA00023237"/>
    </source>
</evidence>
<dbReference type="SUPFAM" id="SSF103088">
    <property type="entry name" value="OmpA-like"/>
    <property type="match status" value="1"/>
</dbReference>
<feature type="compositionally biased region" description="Low complexity" evidence="5">
    <location>
        <begin position="84"/>
        <end position="104"/>
    </location>
</feature>
<keyword evidence="2 4" id="KW-0472">Membrane</keyword>
<dbReference type="InterPro" id="IPR050330">
    <property type="entry name" value="Bact_OuterMem_StrucFunc"/>
</dbReference>
<reference evidence="7 8" key="1">
    <citation type="submission" date="2019-06" db="EMBL/GenBank/DDBJ databases">
        <title>New taxonomy in bacterial strain CC-CFT640, isolated from vineyard.</title>
        <authorList>
            <person name="Lin S.-Y."/>
            <person name="Tsai C.-F."/>
            <person name="Young C.-C."/>
        </authorList>
    </citation>
    <scope>NUCLEOTIDE SEQUENCE [LARGE SCALE GENOMIC DNA]</scope>
    <source>
        <strain evidence="7 8">CC-CFT640</strain>
    </source>
</reference>
<dbReference type="PANTHER" id="PTHR30329">
    <property type="entry name" value="STATOR ELEMENT OF FLAGELLAR MOTOR COMPLEX"/>
    <property type="match status" value="1"/>
</dbReference>
<dbReference type="RefSeq" id="WP_147846850.1">
    <property type="nucleotide sequence ID" value="NZ_VDUZ01000009.1"/>
</dbReference>
<dbReference type="GO" id="GO:0009279">
    <property type="term" value="C:cell outer membrane"/>
    <property type="evidence" value="ECO:0007669"/>
    <property type="project" value="UniProtKB-SubCell"/>
</dbReference>
<dbReference type="Proteomes" id="UP000321638">
    <property type="component" value="Unassembled WGS sequence"/>
</dbReference>
<evidence type="ECO:0000259" key="6">
    <source>
        <dbReference type="PROSITE" id="PS51123"/>
    </source>
</evidence>
<proteinExistence type="predicted"/>
<dbReference type="PROSITE" id="PS51123">
    <property type="entry name" value="OMPA_2"/>
    <property type="match status" value="1"/>
</dbReference>
<gene>
    <name evidence="7" type="ORF">FHP25_10320</name>
</gene>
<dbReference type="EMBL" id="VDUZ01000009">
    <property type="protein sequence ID" value="TXL77150.1"/>
    <property type="molecule type" value="Genomic_DNA"/>
</dbReference>
<dbReference type="Gene3D" id="3.30.1330.60">
    <property type="entry name" value="OmpA-like domain"/>
    <property type="match status" value="1"/>
</dbReference>
<organism evidence="7 8">
    <name type="scientific">Vineibacter terrae</name>
    <dbReference type="NCBI Taxonomy" id="2586908"/>
    <lineage>
        <taxon>Bacteria</taxon>
        <taxon>Pseudomonadati</taxon>
        <taxon>Pseudomonadota</taxon>
        <taxon>Alphaproteobacteria</taxon>
        <taxon>Hyphomicrobiales</taxon>
        <taxon>Vineibacter</taxon>
    </lineage>
</organism>
<comment type="subcellular location">
    <subcellularLocation>
        <location evidence="1">Cell outer membrane</location>
    </subcellularLocation>
</comment>
<dbReference type="PANTHER" id="PTHR30329:SF21">
    <property type="entry name" value="LIPOPROTEIN YIAD-RELATED"/>
    <property type="match status" value="1"/>
</dbReference>
<evidence type="ECO:0000256" key="2">
    <source>
        <dbReference type="ARBA" id="ARBA00023136"/>
    </source>
</evidence>
<evidence type="ECO:0000256" key="1">
    <source>
        <dbReference type="ARBA" id="ARBA00004442"/>
    </source>
</evidence>
<accession>A0A5C8PQV8</accession>
<dbReference type="Pfam" id="PF00691">
    <property type="entry name" value="OmpA"/>
    <property type="match status" value="1"/>
</dbReference>
<protein>
    <submittedName>
        <fullName evidence="7">OmpA family protein</fullName>
    </submittedName>
</protein>
<dbReference type="InterPro" id="IPR006664">
    <property type="entry name" value="OMP_bac"/>
</dbReference>